<dbReference type="Gene3D" id="3.10.450.40">
    <property type="match status" value="1"/>
</dbReference>
<evidence type="ECO:0000313" key="3">
    <source>
        <dbReference type="Proteomes" id="UP000031524"/>
    </source>
</evidence>
<sequence length="188" mass="20080">MKSRLMQSIALAATAGLALSACTTSDDTAADDPGTVVTTVETPGGTPVETTVTTADTADQVAGEDPIFNVINAALAEYPEGIIVDIDREDDTDSYEIDLVQGDQLIELQVDFDGTLREDDRQGDEDMIVRAQNATVTAEDAIREALSLHPEGLLDEAELEDADGTIQWKIQLDDADRNDLAELDIAAN</sequence>
<organism evidence="2 3">
    <name type="scientific">Corynebacterium humireducens NBRC 106098 = DSM 45392</name>
    <dbReference type="NCBI Taxonomy" id="1223515"/>
    <lineage>
        <taxon>Bacteria</taxon>
        <taxon>Bacillati</taxon>
        <taxon>Actinomycetota</taxon>
        <taxon>Actinomycetes</taxon>
        <taxon>Mycobacteriales</taxon>
        <taxon>Corynebacteriaceae</taxon>
        <taxon>Corynebacterium</taxon>
    </lineage>
</organism>
<dbReference type="RefSeq" id="WP_040086007.1">
    <property type="nucleotide sequence ID" value="NZ_BCSU01000017.1"/>
</dbReference>
<keyword evidence="1" id="KW-0732">Signal</keyword>
<dbReference type="Proteomes" id="UP000031524">
    <property type="component" value="Chromosome"/>
</dbReference>
<dbReference type="EMBL" id="CP005286">
    <property type="protein sequence ID" value="AJE33382.1"/>
    <property type="molecule type" value="Genomic_DNA"/>
</dbReference>
<protein>
    <recommendedName>
        <fullName evidence="4">PepSY domain-containing protein</fullName>
    </recommendedName>
</protein>
<dbReference type="PROSITE" id="PS51257">
    <property type="entry name" value="PROKAR_LIPOPROTEIN"/>
    <property type="match status" value="1"/>
</dbReference>
<accession>A0A0B5D8P6</accession>
<feature type="signal peptide" evidence="1">
    <location>
        <begin position="1"/>
        <end position="20"/>
    </location>
</feature>
<name>A0A0B5D8P6_9CORY</name>
<dbReference type="AlphaFoldDB" id="A0A0B5D8P6"/>
<proteinExistence type="predicted"/>
<evidence type="ECO:0000256" key="1">
    <source>
        <dbReference type="SAM" id="SignalP"/>
    </source>
</evidence>
<evidence type="ECO:0008006" key="4">
    <source>
        <dbReference type="Google" id="ProtNLM"/>
    </source>
</evidence>
<dbReference type="OrthoDB" id="4415534at2"/>
<reference evidence="2 3" key="1">
    <citation type="submission" date="2013-04" db="EMBL/GenBank/DDBJ databases">
        <title>Complete genome sequence of Corynebacterium humireducens DSM 45392(T), isolated from a wastewater-fed microbial fuel cell.</title>
        <authorList>
            <person name="Ruckert C."/>
            <person name="Albersmeier A."/>
            <person name="Kalinowski J."/>
        </authorList>
    </citation>
    <scope>NUCLEOTIDE SEQUENCE [LARGE SCALE GENOMIC DNA]</scope>
    <source>
        <strain evidence="3">MFC-5</strain>
    </source>
</reference>
<feature type="chain" id="PRO_5039351760" description="PepSY domain-containing protein" evidence="1">
    <location>
        <begin position="21"/>
        <end position="188"/>
    </location>
</feature>
<gene>
    <name evidence="2" type="ORF">B842_07665</name>
</gene>
<dbReference type="KEGG" id="chm:B842_07665"/>
<dbReference type="HOGENOM" id="CLU_104977_0_0_11"/>
<evidence type="ECO:0000313" key="2">
    <source>
        <dbReference type="EMBL" id="AJE33382.1"/>
    </source>
</evidence>
<keyword evidence="3" id="KW-1185">Reference proteome</keyword>